<dbReference type="EMBL" id="JBCGBO010000002">
    <property type="protein sequence ID" value="KAK9220897.1"/>
    <property type="molecule type" value="Genomic_DNA"/>
</dbReference>
<reference evidence="6 7" key="1">
    <citation type="submission" date="2024-05" db="EMBL/GenBank/DDBJ databases">
        <title>Haplotype-resolved chromosome-level genome assembly of Huyou (Citrus changshanensis).</title>
        <authorList>
            <person name="Miao C."/>
            <person name="Chen W."/>
            <person name="Wu Y."/>
            <person name="Wang L."/>
            <person name="Zhao S."/>
            <person name="Grierson D."/>
            <person name="Xu C."/>
            <person name="Chen K."/>
        </authorList>
    </citation>
    <scope>NUCLEOTIDE SEQUENCE [LARGE SCALE GENOMIC DNA]</scope>
    <source>
        <strain evidence="6">01-14</strain>
        <tissue evidence="6">Leaf</tissue>
    </source>
</reference>
<dbReference type="GO" id="GO:0009927">
    <property type="term" value="F:histidine phosphotransfer kinase activity"/>
    <property type="evidence" value="ECO:0007669"/>
    <property type="project" value="UniProtKB-UniRule"/>
</dbReference>
<evidence type="ECO:0000313" key="7">
    <source>
        <dbReference type="Proteomes" id="UP001428341"/>
    </source>
</evidence>
<dbReference type="PROSITE" id="PS50894">
    <property type="entry name" value="HPT"/>
    <property type="match status" value="1"/>
</dbReference>
<evidence type="ECO:0000313" key="6">
    <source>
        <dbReference type="EMBL" id="KAK9220897.1"/>
    </source>
</evidence>
<organism evidence="6 7">
    <name type="scientific">Citrus x changshan-huyou</name>
    <dbReference type="NCBI Taxonomy" id="2935761"/>
    <lineage>
        <taxon>Eukaryota</taxon>
        <taxon>Viridiplantae</taxon>
        <taxon>Streptophyta</taxon>
        <taxon>Embryophyta</taxon>
        <taxon>Tracheophyta</taxon>
        <taxon>Spermatophyta</taxon>
        <taxon>Magnoliopsida</taxon>
        <taxon>eudicotyledons</taxon>
        <taxon>Gunneridae</taxon>
        <taxon>Pentapetalae</taxon>
        <taxon>rosids</taxon>
        <taxon>malvids</taxon>
        <taxon>Sapindales</taxon>
        <taxon>Rutaceae</taxon>
        <taxon>Aurantioideae</taxon>
        <taxon>Citrus</taxon>
    </lineage>
</organism>
<dbReference type="InterPro" id="IPR008207">
    <property type="entry name" value="Sig_transdc_His_kin_Hpt_dom"/>
</dbReference>
<keyword evidence="1 4" id="KW-0932">Cytokinin signaling pathway</keyword>
<dbReference type="AlphaFoldDB" id="A0AAP0MVZ8"/>
<name>A0AAP0MVZ8_9ROSI</name>
<keyword evidence="3" id="KW-0597">Phosphoprotein</keyword>
<dbReference type="InterPro" id="IPR036641">
    <property type="entry name" value="HPT_dom_sf"/>
</dbReference>
<evidence type="ECO:0000256" key="3">
    <source>
        <dbReference type="PROSITE-ProRule" id="PRU00110"/>
    </source>
</evidence>
<dbReference type="GO" id="GO:0005634">
    <property type="term" value="C:nucleus"/>
    <property type="evidence" value="ECO:0007669"/>
    <property type="project" value="UniProtKB-SubCell"/>
</dbReference>
<evidence type="ECO:0000259" key="5">
    <source>
        <dbReference type="PROSITE" id="PS50894"/>
    </source>
</evidence>
<gene>
    <name evidence="6" type="ORF">WN944_009321</name>
</gene>
<dbReference type="GO" id="GO:0000160">
    <property type="term" value="P:phosphorelay signal transduction system"/>
    <property type="evidence" value="ECO:0007669"/>
    <property type="project" value="UniProtKB-UniRule"/>
</dbReference>
<evidence type="ECO:0000256" key="2">
    <source>
        <dbReference type="ARBA" id="ARBA00023012"/>
    </source>
</evidence>
<feature type="modified residue" description="Phosphohistidine" evidence="3">
    <location>
        <position position="81"/>
    </location>
</feature>
<comment type="caution">
    <text evidence="6">The sequence shown here is derived from an EMBL/GenBank/DDBJ whole genome shotgun (WGS) entry which is preliminary data.</text>
</comment>
<dbReference type="Proteomes" id="UP001428341">
    <property type="component" value="Unassembled WGS sequence"/>
</dbReference>
<dbReference type="GO" id="GO:0009736">
    <property type="term" value="P:cytokinin-activated signaling pathway"/>
    <property type="evidence" value="ECO:0007669"/>
    <property type="project" value="UniProtKB-KW"/>
</dbReference>
<dbReference type="Pfam" id="PF01627">
    <property type="entry name" value="Hpt"/>
    <property type="match status" value="1"/>
</dbReference>
<proteinExistence type="predicted"/>
<comment type="domain">
    <text evidence="4">Histidine-containing phosphotransfer domain (HPt) contains an active histidine that mediates the phosphotransfer.</text>
</comment>
<dbReference type="InterPro" id="IPR045871">
    <property type="entry name" value="AHP1-5/YPD1"/>
</dbReference>
<protein>
    <recommendedName>
        <fullName evidence="4">Histidine-containing phosphotransfer protein</fullName>
    </recommendedName>
</protein>
<evidence type="ECO:0000256" key="1">
    <source>
        <dbReference type="ARBA" id="ARBA00022864"/>
    </source>
</evidence>
<keyword evidence="7" id="KW-1185">Reference proteome</keyword>
<dbReference type="PANTHER" id="PTHR28242">
    <property type="entry name" value="PHOSPHORELAY INTERMEDIATE PROTEIN YPD1"/>
    <property type="match status" value="1"/>
</dbReference>
<dbReference type="SUPFAM" id="SSF47226">
    <property type="entry name" value="Histidine-containing phosphotransfer domain, HPT domain"/>
    <property type="match status" value="1"/>
</dbReference>
<dbReference type="GO" id="GO:0005829">
    <property type="term" value="C:cytosol"/>
    <property type="evidence" value="ECO:0007669"/>
    <property type="project" value="UniProtKB-SubCell"/>
</dbReference>
<dbReference type="GO" id="GO:0043424">
    <property type="term" value="F:protein histidine kinase binding"/>
    <property type="evidence" value="ECO:0007669"/>
    <property type="project" value="UniProtKB-UniRule"/>
</dbReference>
<comment type="function">
    <text evidence="4">Functions as a two-component phosphorelay mediators between cytokinin sensor histidine kinases and response regulators (B-type ARRs). Plays an important role in propagating cytokinin signal transduction.</text>
</comment>
<evidence type="ECO:0000256" key="4">
    <source>
        <dbReference type="RuleBase" id="RU369004"/>
    </source>
</evidence>
<keyword evidence="2 4" id="KW-0902">Two-component regulatory system</keyword>
<accession>A0AAP0MVZ8</accession>
<feature type="domain" description="HPt" evidence="5">
    <location>
        <begin position="40"/>
        <end position="135"/>
    </location>
</feature>
<sequence length="144" mass="16140">MESNPLHQQIATMRQHLLDEEILDEQFVELEGLALASDEDPNFVEDTINVYFEESNELLPMIEELLGKNPIEGSEMERILHRFKGSCASVGANKVKNEVNAVIACCRNGDIEGAKAAFEKVKMEQGNLKAKLDSYFQLVKQAKA</sequence>
<dbReference type="PANTHER" id="PTHR28242:SF41">
    <property type="entry name" value="HISTIDINE CONTAINING PHOSPHOTRANSFER PROTEIN"/>
    <property type="match status" value="1"/>
</dbReference>
<dbReference type="Gene3D" id="1.20.120.160">
    <property type="entry name" value="HPT domain"/>
    <property type="match status" value="1"/>
</dbReference>
<comment type="subcellular location">
    <subcellularLocation>
        <location evidence="4">Cytoplasm</location>
        <location evidence="4">Cytosol</location>
    </subcellularLocation>
    <subcellularLocation>
        <location evidence="4">Nucleus</location>
    </subcellularLocation>
</comment>